<dbReference type="Proteomes" id="UP001597299">
    <property type="component" value="Unassembled WGS sequence"/>
</dbReference>
<gene>
    <name evidence="1" type="ORF">ACFSNC_17335</name>
</gene>
<evidence type="ECO:0000313" key="1">
    <source>
        <dbReference type="EMBL" id="MFD2142175.1"/>
    </source>
</evidence>
<organism evidence="1 2">
    <name type="scientific">Ancylobacter oerskovii</name>
    <dbReference type="NCBI Taxonomy" id="459519"/>
    <lineage>
        <taxon>Bacteria</taxon>
        <taxon>Pseudomonadati</taxon>
        <taxon>Pseudomonadota</taxon>
        <taxon>Alphaproteobacteria</taxon>
        <taxon>Hyphomicrobiales</taxon>
        <taxon>Xanthobacteraceae</taxon>
        <taxon>Ancylobacter</taxon>
    </lineage>
</organism>
<name>A0ABW4Z0K8_9HYPH</name>
<keyword evidence="2" id="KW-1185">Reference proteome</keyword>
<protein>
    <submittedName>
        <fullName evidence="1">Lasso peptide biosynthesis protein</fullName>
    </submittedName>
</protein>
<accession>A0ABW4Z0K8</accession>
<evidence type="ECO:0000313" key="2">
    <source>
        <dbReference type="Proteomes" id="UP001597299"/>
    </source>
</evidence>
<reference evidence="2" key="1">
    <citation type="journal article" date="2019" name="Int. J. Syst. Evol. Microbiol.">
        <title>The Global Catalogue of Microorganisms (GCM) 10K type strain sequencing project: providing services to taxonomists for standard genome sequencing and annotation.</title>
        <authorList>
            <consortium name="The Broad Institute Genomics Platform"/>
            <consortium name="The Broad Institute Genome Sequencing Center for Infectious Disease"/>
            <person name="Wu L."/>
            <person name="Ma J."/>
        </authorList>
    </citation>
    <scope>NUCLEOTIDE SEQUENCE [LARGE SCALE GENOMIC DNA]</scope>
    <source>
        <strain evidence="2">CCM 7435</strain>
    </source>
</reference>
<proteinExistence type="predicted"/>
<dbReference type="EMBL" id="JBHUHD010000001">
    <property type="protein sequence ID" value="MFD2142175.1"/>
    <property type="molecule type" value="Genomic_DNA"/>
</dbReference>
<sequence length="166" mass="18100">MAGLTREGRQRLEEIATAVRRFLEEVWPAWHAARGEAPAVPSRWTCGRSSLFLLRVLDEQGLPGRWVSGTPRLGEGQPEIGPYGFFDGRQWHAHAWVRLGDSIVDVTADQFGAAPVLVVAASDPRYGEGTGDTALPAFAAARERAAAELMPRWRASPERARLGAGD</sequence>
<dbReference type="RefSeq" id="WP_213351423.1">
    <property type="nucleotide sequence ID" value="NZ_JAHBGB010000006.1"/>
</dbReference>
<comment type="caution">
    <text evidence="1">The sequence shown here is derived from an EMBL/GenBank/DDBJ whole genome shotgun (WGS) entry which is preliminary data.</text>
</comment>